<evidence type="ECO:0000313" key="3">
    <source>
        <dbReference type="Proteomes" id="UP000663671"/>
    </source>
</evidence>
<sequence length="217" mass="23981">MLQTLREDNRKRLVKRAQDHGESIVRLKDKVNSGRDPKALKQGLPSLVNLVYIDRGEHVKKSPAKETNHKNSSSEEFLTAESKSLQSRAAEPAQLVFQRYHAHQTPREDEAPCNDDNDSKQPAGLPDRPRARASGVQWPTLTPHRCQGADEQQASSTHSRVMSCHVMSCHVMGDGAFADWTIERPGSQRVGGEKQASKQAMTLDLQLASARLGDGAV</sequence>
<proteinExistence type="predicted"/>
<dbReference type="VEuPathDB" id="FungiDB:I7I51_03312"/>
<gene>
    <name evidence="2" type="ORF">I7I51_03312</name>
</gene>
<reference evidence="2" key="1">
    <citation type="submission" date="2021-01" db="EMBL/GenBank/DDBJ databases">
        <title>Chromosome-level genome assembly of a human fungal pathogen reveals clustering of transcriptionally co-regulated genes.</title>
        <authorList>
            <person name="Voorhies M."/>
            <person name="Cohen S."/>
            <person name="Shea T.P."/>
            <person name="Petrus S."/>
            <person name="Munoz J.F."/>
            <person name="Poplawski S."/>
            <person name="Goldman W.E."/>
            <person name="Michael T."/>
            <person name="Cuomo C.A."/>
            <person name="Sil A."/>
            <person name="Beyhan S."/>
        </authorList>
    </citation>
    <scope>NUCLEOTIDE SEQUENCE</scope>
    <source>
        <strain evidence="2">WU24</strain>
    </source>
</reference>
<dbReference type="Proteomes" id="UP000663671">
    <property type="component" value="Chromosome 5"/>
</dbReference>
<protein>
    <submittedName>
        <fullName evidence="2">Uncharacterized protein</fullName>
    </submittedName>
</protein>
<name>A0A8A1M782_AJECA</name>
<dbReference type="OrthoDB" id="10494881at2759"/>
<feature type="compositionally biased region" description="Basic and acidic residues" evidence="1">
    <location>
        <begin position="59"/>
        <end position="73"/>
    </location>
</feature>
<dbReference type="EMBL" id="CP069111">
    <property type="protein sequence ID" value="QSS61140.1"/>
    <property type="molecule type" value="Genomic_DNA"/>
</dbReference>
<feature type="region of interest" description="Disordered" evidence="1">
    <location>
        <begin position="59"/>
        <end position="89"/>
    </location>
</feature>
<accession>A0A8A1M782</accession>
<feature type="region of interest" description="Disordered" evidence="1">
    <location>
        <begin position="102"/>
        <end position="134"/>
    </location>
</feature>
<evidence type="ECO:0000313" key="2">
    <source>
        <dbReference type="EMBL" id="QSS61140.1"/>
    </source>
</evidence>
<evidence type="ECO:0000256" key="1">
    <source>
        <dbReference type="SAM" id="MobiDB-lite"/>
    </source>
</evidence>
<organism evidence="2 3">
    <name type="scientific">Ajellomyces capsulatus</name>
    <name type="common">Darling's disease fungus</name>
    <name type="synonym">Histoplasma capsulatum</name>
    <dbReference type="NCBI Taxonomy" id="5037"/>
    <lineage>
        <taxon>Eukaryota</taxon>
        <taxon>Fungi</taxon>
        <taxon>Dikarya</taxon>
        <taxon>Ascomycota</taxon>
        <taxon>Pezizomycotina</taxon>
        <taxon>Eurotiomycetes</taxon>
        <taxon>Eurotiomycetidae</taxon>
        <taxon>Onygenales</taxon>
        <taxon>Ajellomycetaceae</taxon>
        <taxon>Histoplasma</taxon>
    </lineage>
</organism>
<feature type="compositionally biased region" description="Polar residues" evidence="1">
    <location>
        <begin position="74"/>
        <end position="87"/>
    </location>
</feature>
<dbReference type="AlphaFoldDB" id="A0A8A1M782"/>